<name>A0A9P4M430_9PEZI</name>
<reference evidence="4" key="1">
    <citation type="journal article" date="2020" name="Stud. Mycol.">
        <title>101 Dothideomycetes genomes: a test case for predicting lifestyles and emergence of pathogens.</title>
        <authorList>
            <person name="Haridas S."/>
            <person name="Albert R."/>
            <person name="Binder M."/>
            <person name="Bloem J."/>
            <person name="Labutti K."/>
            <person name="Salamov A."/>
            <person name="Andreopoulos B."/>
            <person name="Baker S."/>
            <person name="Barry K."/>
            <person name="Bills G."/>
            <person name="Bluhm B."/>
            <person name="Cannon C."/>
            <person name="Castanera R."/>
            <person name="Culley D."/>
            <person name="Daum C."/>
            <person name="Ezra D."/>
            <person name="Gonzalez J."/>
            <person name="Henrissat B."/>
            <person name="Kuo A."/>
            <person name="Liang C."/>
            <person name="Lipzen A."/>
            <person name="Lutzoni F."/>
            <person name="Magnuson J."/>
            <person name="Mondo S."/>
            <person name="Nolan M."/>
            <person name="Ohm R."/>
            <person name="Pangilinan J."/>
            <person name="Park H.-J."/>
            <person name="Ramirez L."/>
            <person name="Alfaro M."/>
            <person name="Sun H."/>
            <person name="Tritt A."/>
            <person name="Yoshinaga Y."/>
            <person name="Zwiers L.-H."/>
            <person name="Turgeon B."/>
            <person name="Goodwin S."/>
            <person name="Spatafora J."/>
            <person name="Crous P."/>
            <person name="Grigoriev I."/>
        </authorList>
    </citation>
    <scope>NUCLEOTIDE SEQUENCE</scope>
    <source>
        <strain evidence="4">CBS 133067</strain>
    </source>
</reference>
<dbReference type="EMBL" id="ML978129">
    <property type="protein sequence ID" value="KAF2096403.1"/>
    <property type="molecule type" value="Genomic_DNA"/>
</dbReference>
<feature type="region of interest" description="Disordered" evidence="2">
    <location>
        <begin position="251"/>
        <end position="337"/>
    </location>
</feature>
<feature type="compositionally biased region" description="Low complexity" evidence="2">
    <location>
        <begin position="275"/>
        <end position="294"/>
    </location>
</feature>
<organism evidence="4 5">
    <name type="scientific">Rhizodiscina lignyota</name>
    <dbReference type="NCBI Taxonomy" id="1504668"/>
    <lineage>
        <taxon>Eukaryota</taxon>
        <taxon>Fungi</taxon>
        <taxon>Dikarya</taxon>
        <taxon>Ascomycota</taxon>
        <taxon>Pezizomycotina</taxon>
        <taxon>Dothideomycetes</taxon>
        <taxon>Pleosporomycetidae</taxon>
        <taxon>Aulographales</taxon>
        <taxon>Rhizodiscinaceae</taxon>
        <taxon>Rhizodiscina</taxon>
    </lineage>
</organism>
<protein>
    <recommendedName>
        <fullName evidence="3">C2H2-type domain-containing protein</fullName>
    </recommendedName>
</protein>
<feature type="region of interest" description="Disordered" evidence="2">
    <location>
        <begin position="1"/>
        <end position="37"/>
    </location>
</feature>
<proteinExistence type="predicted"/>
<evidence type="ECO:0000313" key="4">
    <source>
        <dbReference type="EMBL" id="KAF2096403.1"/>
    </source>
</evidence>
<dbReference type="AlphaFoldDB" id="A0A9P4M430"/>
<evidence type="ECO:0000256" key="2">
    <source>
        <dbReference type="SAM" id="MobiDB-lite"/>
    </source>
</evidence>
<evidence type="ECO:0000313" key="5">
    <source>
        <dbReference type="Proteomes" id="UP000799772"/>
    </source>
</evidence>
<accession>A0A9P4M430</accession>
<feature type="domain" description="C2H2-type" evidence="3">
    <location>
        <begin position="41"/>
        <end position="72"/>
    </location>
</feature>
<dbReference type="OrthoDB" id="654211at2759"/>
<keyword evidence="1" id="KW-0479">Metal-binding</keyword>
<keyword evidence="1" id="KW-0863">Zinc-finger</keyword>
<evidence type="ECO:0000256" key="1">
    <source>
        <dbReference type="PROSITE-ProRule" id="PRU00042"/>
    </source>
</evidence>
<keyword evidence="1" id="KW-0862">Zinc</keyword>
<dbReference type="InterPro" id="IPR013087">
    <property type="entry name" value="Znf_C2H2_type"/>
</dbReference>
<evidence type="ECO:0000259" key="3">
    <source>
        <dbReference type="PROSITE" id="PS50157"/>
    </source>
</evidence>
<keyword evidence="5" id="KW-1185">Reference proteome</keyword>
<dbReference type="Proteomes" id="UP000799772">
    <property type="component" value="Unassembled WGS sequence"/>
</dbReference>
<sequence>MPPPSTSMITTEELPSEEHPRKRSARGPRAGQNRPRDGAVIYCTFSSNCTRPFSKRSDWKKHEEKFHEPGRQWICNHRRSEHEPCCQATFDLEVEINKHHTREHDQCSAKACYDTRQLVKRIFACGYYGCTYVTTDDGPEDENAWERRCKHVYDKHIEAGHKFEEINDWIMIKNLLGQSRIKKTWTQLSQLHFGDDTRFWPLPHWTPEQFATVKRQLELQSFIKGRREISGDDQPAITRFILGIIESLTDSPRSQLAPHSGTRHPPHSTTVQTPQQLQRQQSRHSQSSMRVSSRSQRRVPAPHTQSQPPSDDIVGNMYNSDSSPAPQHEGRTPFPGQSFPAIGNGNILPHEPNAQPPHGYLDSETPTLFLPNENQSFSISGLTPQADGTNLPDLHEDLYTLPGINPDDAFSTYFDNI</sequence>
<dbReference type="GO" id="GO:0008270">
    <property type="term" value="F:zinc ion binding"/>
    <property type="evidence" value="ECO:0007669"/>
    <property type="project" value="UniProtKB-KW"/>
</dbReference>
<gene>
    <name evidence="4" type="ORF">NA57DRAFT_78009</name>
</gene>
<comment type="caution">
    <text evidence="4">The sequence shown here is derived from an EMBL/GenBank/DDBJ whole genome shotgun (WGS) entry which is preliminary data.</text>
</comment>
<feature type="compositionally biased region" description="Polar residues" evidence="2">
    <location>
        <begin position="1"/>
        <end position="10"/>
    </location>
</feature>
<dbReference type="PROSITE" id="PS50157">
    <property type="entry name" value="ZINC_FINGER_C2H2_2"/>
    <property type="match status" value="1"/>
</dbReference>